<organism evidence="1 2">
    <name type="scientific">Deinococcus grandis</name>
    <dbReference type="NCBI Taxonomy" id="57498"/>
    <lineage>
        <taxon>Bacteria</taxon>
        <taxon>Thermotogati</taxon>
        <taxon>Deinococcota</taxon>
        <taxon>Deinococci</taxon>
        <taxon>Deinococcales</taxon>
        <taxon>Deinococcaceae</taxon>
        <taxon>Deinococcus</taxon>
    </lineage>
</organism>
<gene>
    <name evidence="1" type="ORF">DEIGR_102285</name>
</gene>
<name>A0A100HK63_9DEIO</name>
<evidence type="ECO:0000313" key="2">
    <source>
        <dbReference type="Proteomes" id="UP000056209"/>
    </source>
</evidence>
<reference evidence="2" key="1">
    <citation type="submission" date="2015-11" db="EMBL/GenBank/DDBJ databases">
        <title>Draft Genome Sequence of the Radioresistant Bacterium Deinococcus grandis, Isolated from Freshwater Fish in Japan.</title>
        <authorList>
            <person name="Satoh K."/>
            <person name="Onodera T."/>
            <person name="Omoso K."/>
            <person name="Takeda-Yano K."/>
            <person name="Katayama T."/>
            <person name="Oono Y."/>
            <person name="Narumi I."/>
        </authorList>
    </citation>
    <scope>NUCLEOTIDE SEQUENCE [LARGE SCALE GENOMIC DNA]</scope>
    <source>
        <strain evidence="2">ATCC 43672</strain>
    </source>
</reference>
<sequence>MAPVTQPGKSPVAVAVHQIVGGDPAVPGHLENLWEGASFSEEGHELGSAPLDGAGAGRVEVPESVGVMRQGSRQECLFDLTIINLLIGVRIRDLEDTPQHL</sequence>
<keyword evidence="2" id="KW-1185">Reference proteome</keyword>
<proteinExistence type="predicted"/>
<accession>A0A100HK63</accession>
<evidence type="ECO:0000313" key="1">
    <source>
        <dbReference type="EMBL" id="GAQ22258.1"/>
    </source>
</evidence>
<dbReference type="EMBL" id="BCMS01000001">
    <property type="protein sequence ID" value="GAQ22258.1"/>
    <property type="molecule type" value="Genomic_DNA"/>
</dbReference>
<protein>
    <submittedName>
        <fullName evidence="1">Uncharacterized protein</fullName>
    </submittedName>
</protein>
<dbReference type="Proteomes" id="UP000056209">
    <property type="component" value="Unassembled WGS sequence"/>
</dbReference>
<dbReference type="AlphaFoldDB" id="A0A100HK63"/>
<comment type="caution">
    <text evidence="1">The sequence shown here is derived from an EMBL/GenBank/DDBJ whole genome shotgun (WGS) entry which is preliminary data.</text>
</comment>